<evidence type="ECO:0000313" key="4">
    <source>
        <dbReference type="EMBL" id="AHE56884.1"/>
    </source>
</evidence>
<dbReference type="PATRIC" id="fig|1123269.5.peg.5187"/>
<dbReference type="InterPro" id="IPR023335">
    <property type="entry name" value="ATP12_ortho_dom_sf"/>
</dbReference>
<evidence type="ECO:0008006" key="6">
    <source>
        <dbReference type="Google" id="ProtNLM"/>
    </source>
</evidence>
<dbReference type="Gene3D" id="1.10.3580.10">
    <property type="entry name" value="ATP12 ATPase"/>
    <property type="match status" value="1"/>
</dbReference>
<dbReference type="InterPro" id="IPR011419">
    <property type="entry name" value="ATP12_ATP_synth-F1-assembly"/>
</dbReference>
<evidence type="ECO:0000256" key="3">
    <source>
        <dbReference type="ARBA" id="ARBA00023186"/>
    </source>
</evidence>
<dbReference type="SUPFAM" id="SSF160909">
    <property type="entry name" value="ATP12-like"/>
    <property type="match status" value="1"/>
</dbReference>
<accession>W0AG39</accession>
<gene>
    <name evidence="4" type="ORF">NX02_26450</name>
</gene>
<dbReference type="Gene3D" id="3.30.2180.10">
    <property type="entry name" value="ATP12-like"/>
    <property type="match status" value="1"/>
</dbReference>
<protein>
    <recommendedName>
        <fullName evidence="6">ATPase</fullName>
    </recommendedName>
</protein>
<dbReference type="OrthoDB" id="9797825at2"/>
<dbReference type="Proteomes" id="UP000018851">
    <property type="component" value="Chromosome"/>
</dbReference>
<dbReference type="GO" id="GO:0043461">
    <property type="term" value="P:proton-transporting ATP synthase complex assembly"/>
    <property type="evidence" value="ECO:0007669"/>
    <property type="project" value="InterPro"/>
</dbReference>
<evidence type="ECO:0000256" key="1">
    <source>
        <dbReference type="ARBA" id="ARBA00008231"/>
    </source>
</evidence>
<evidence type="ECO:0000256" key="2">
    <source>
        <dbReference type="ARBA" id="ARBA00022946"/>
    </source>
</evidence>
<dbReference type="InterPro" id="IPR042272">
    <property type="entry name" value="ATP12_ATP_synth-F1-assembly_N"/>
</dbReference>
<dbReference type="STRING" id="1123269.NX02_26450"/>
<dbReference type="KEGG" id="ssan:NX02_26450"/>
<dbReference type="PANTHER" id="PTHR21013">
    <property type="entry name" value="ATP SYNTHASE MITOCHONDRIAL F1 COMPLEX ASSEMBLY FACTOR 2/ATP12 PROTEIN, MITOCHONDRIAL PRECURSOR"/>
    <property type="match status" value="1"/>
</dbReference>
<dbReference type="EMBL" id="CP006644">
    <property type="protein sequence ID" value="AHE56884.1"/>
    <property type="molecule type" value="Genomic_DNA"/>
</dbReference>
<keyword evidence="3" id="KW-0143">Chaperone</keyword>
<dbReference type="RefSeq" id="WP_025294981.1">
    <property type="nucleotide sequence ID" value="NZ_CP006644.1"/>
</dbReference>
<reference evidence="4 5" key="1">
    <citation type="submission" date="2013-07" db="EMBL/GenBank/DDBJ databases">
        <title>Completed genome of Sphingomonas sanxanigenens NX02.</title>
        <authorList>
            <person name="Ma T."/>
            <person name="Huang H."/>
            <person name="Wu M."/>
            <person name="Li X."/>
            <person name="Li G."/>
        </authorList>
    </citation>
    <scope>NUCLEOTIDE SEQUENCE [LARGE SCALE GENOMIC DNA]</scope>
    <source>
        <strain evidence="4 5">NX02</strain>
    </source>
</reference>
<name>W0AG39_9SPHN</name>
<dbReference type="eggNOG" id="COG5387">
    <property type="taxonomic scope" value="Bacteria"/>
</dbReference>
<organism evidence="4 5">
    <name type="scientific">Sphingomonas sanxanigenens DSM 19645 = NX02</name>
    <dbReference type="NCBI Taxonomy" id="1123269"/>
    <lineage>
        <taxon>Bacteria</taxon>
        <taxon>Pseudomonadati</taxon>
        <taxon>Pseudomonadota</taxon>
        <taxon>Alphaproteobacteria</taxon>
        <taxon>Sphingomonadales</taxon>
        <taxon>Sphingomonadaceae</taxon>
        <taxon>Sphingomonas</taxon>
    </lineage>
</organism>
<proteinExistence type="inferred from homology"/>
<comment type="similarity">
    <text evidence="1">Belongs to the ATP12 family.</text>
</comment>
<sequence length="229" mass="24610">MKRFWTEVGVVADAEGLAIRLDGRPVRTPGWLALIVPTAALAEAIAEEWRAVTGEIDPRAMRLTGLANAAVERIAPNPRCFADGLASYAETDLLCYRADSPAPLVARQAAAWDPLLDWAAGRYDIGFTLATGIIHRPQPPATVECLADATRARDAFRLAALSPIITIGGSLVTALALDEGVIDADGAWNATHLDELWQEEQWGEDALATRARAARRADFDAAARFLALV</sequence>
<keyword evidence="5" id="KW-1185">Reference proteome</keyword>
<dbReference type="AlphaFoldDB" id="W0AG39"/>
<keyword evidence="2" id="KW-0809">Transit peptide</keyword>
<evidence type="ECO:0000313" key="5">
    <source>
        <dbReference type="Proteomes" id="UP000018851"/>
    </source>
</evidence>
<dbReference type="Pfam" id="PF07542">
    <property type="entry name" value="ATP12"/>
    <property type="match status" value="1"/>
</dbReference>
<dbReference type="HOGENOM" id="CLU_047893_3_0_5"/>
<dbReference type="PANTHER" id="PTHR21013:SF10">
    <property type="entry name" value="ATP SYNTHASE MITOCHONDRIAL F1 COMPLEX ASSEMBLY FACTOR 2"/>
    <property type="match status" value="1"/>
</dbReference>